<comment type="caution">
    <text evidence="1">The sequence shown here is derived from an EMBL/GenBank/DDBJ whole genome shotgun (WGS) entry which is preliminary data.</text>
</comment>
<accession>A0ACC1T583</accession>
<gene>
    <name evidence="1" type="ORF">NM688_g3685</name>
</gene>
<organism evidence="1 2">
    <name type="scientific">Phlebia brevispora</name>
    <dbReference type="NCBI Taxonomy" id="194682"/>
    <lineage>
        <taxon>Eukaryota</taxon>
        <taxon>Fungi</taxon>
        <taxon>Dikarya</taxon>
        <taxon>Basidiomycota</taxon>
        <taxon>Agaricomycotina</taxon>
        <taxon>Agaricomycetes</taxon>
        <taxon>Polyporales</taxon>
        <taxon>Meruliaceae</taxon>
        <taxon>Phlebia</taxon>
    </lineage>
</organism>
<reference evidence="1" key="1">
    <citation type="submission" date="2022-07" db="EMBL/GenBank/DDBJ databases">
        <title>Genome Sequence of Phlebia brevispora.</title>
        <authorList>
            <person name="Buettner E."/>
        </authorList>
    </citation>
    <scope>NUCLEOTIDE SEQUENCE</scope>
    <source>
        <strain evidence="1">MPL23</strain>
    </source>
</reference>
<dbReference type="Proteomes" id="UP001148662">
    <property type="component" value="Unassembled WGS sequence"/>
</dbReference>
<proteinExistence type="predicted"/>
<protein>
    <submittedName>
        <fullName evidence="1">Uncharacterized protein</fullName>
    </submittedName>
</protein>
<evidence type="ECO:0000313" key="1">
    <source>
        <dbReference type="EMBL" id="KAJ3553310.1"/>
    </source>
</evidence>
<evidence type="ECO:0000313" key="2">
    <source>
        <dbReference type="Proteomes" id="UP001148662"/>
    </source>
</evidence>
<sequence>MYYILVQNYGNPAAVLVDDWSIYTVNAFILQAFLVFRIWRFRRNKWLTGICAAFALTHFGVLLRLPIEGFIMHTPYDLEVKLKWIGTSGLSISLATNVAISAVMAFCLWQHRTGFHRSDHMIKKLIVLTLTTGALPSSFELAEIIAYDLAPTSWYDLFFSFIKSKLYVLSLLAILNMRDSIRNSSGKIITGQITSIPLTNLTLERPDKNPPTTVDPTTESGESDKTLATDILSTFGMYKIQTDGIKVPFETTAPNAGVSDLGPVRFPAMWTTVPSTACDSRDIWAFLRGARCPTHGFADAAERKLREITRWITLILWRLTVKMAWAIQRALYHLNVKSNWEGYCPPRAGFWTTAVDKLANATTSPPLLKFDVIPFIAAPYFAVAVSSLSWKRQSDRWFIQCLVVIHWTLDSTHQAFVLYSMYYVLVQNYGNPSEFLTVDWSIQATLFMNVVNAFILQSFLVYRIWRLCRNIWLTGICAALTLAHFVVSLRLPIEGFIIYSAYDLETKLKWVGTTGLSISLAANVFISSAMAFCLRQQRTGFRKSDHIITKLVILTLTTGALPSSFELAELIAYNVAPTSWYDLFFSFTKSKLYVLSLLAILNMRALISNDSNNIVPDQINSIPLTDLGIQRSDKALPAVNILVTQSVESDHNFAASKFGSLEAHV</sequence>
<dbReference type="EMBL" id="JANHOG010000554">
    <property type="protein sequence ID" value="KAJ3553310.1"/>
    <property type="molecule type" value="Genomic_DNA"/>
</dbReference>
<keyword evidence="2" id="KW-1185">Reference proteome</keyword>
<name>A0ACC1T583_9APHY</name>